<name>A0ABW2FSM4_9ACTN</name>
<evidence type="ECO:0000313" key="2">
    <source>
        <dbReference type="Proteomes" id="UP001596435"/>
    </source>
</evidence>
<organism evidence="1 2">
    <name type="scientific">Kitasatospora paranensis</name>
    <dbReference type="NCBI Taxonomy" id="258053"/>
    <lineage>
        <taxon>Bacteria</taxon>
        <taxon>Bacillati</taxon>
        <taxon>Actinomycetota</taxon>
        <taxon>Actinomycetes</taxon>
        <taxon>Kitasatosporales</taxon>
        <taxon>Streptomycetaceae</taxon>
        <taxon>Kitasatospora</taxon>
    </lineage>
</organism>
<proteinExistence type="predicted"/>
<evidence type="ECO:0000313" key="1">
    <source>
        <dbReference type="EMBL" id="MFC7180274.1"/>
    </source>
</evidence>
<comment type="caution">
    <text evidence="1">The sequence shown here is derived from an EMBL/GenBank/DDBJ whole genome shotgun (WGS) entry which is preliminary data.</text>
</comment>
<dbReference type="RefSeq" id="WP_345704987.1">
    <property type="nucleotide sequence ID" value="NZ_BAABKV010000001.1"/>
</dbReference>
<protein>
    <submittedName>
        <fullName evidence="1">Uncharacterized protein</fullName>
    </submittedName>
</protein>
<sequence length="220" mass="24018">MPDDFSLPPPELLRVELVDLGPVIDPPFSDAKSFRRHLPHVQTTPVEFEPMESNLADDGRRRAVEVALASEAVDRELTGKRCDVLGVGSAATGRDSEHPLVTMYNYTDGQVVEALVDLDAARVLEVSTADRQPPLAAAERSQALELLRGADGLVDPDIDLGTGMGLIVEEVDFRSPRYGHRLVDLRFGPRDRRLPIAFAVVDLTDQAVVTAGRIPQEMSS</sequence>
<dbReference type="EMBL" id="JBHTAJ010000018">
    <property type="protein sequence ID" value="MFC7180274.1"/>
    <property type="molecule type" value="Genomic_DNA"/>
</dbReference>
<dbReference type="Proteomes" id="UP001596435">
    <property type="component" value="Unassembled WGS sequence"/>
</dbReference>
<accession>A0ABW2FSM4</accession>
<keyword evidence="2" id="KW-1185">Reference proteome</keyword>
<reference evidence="2" key="1">
    <citation type="journal article" date="2019" name="Int. J. Syst. Evol. Microbiol.">
        <title>The Global Catalogue of Microorganisms (GCM) 10K type strain sequencing project: providing services to taxonomists for standard genome sequencing and annotation.</title>
        <authorList>
            <consortium name="The Broad Institute Genomics Platform"/>
            <consortium name="The Broad Institute Genome Sequencing Center for Infectious Disease"/>
            <person name="Wu L."/>
            <person name="Ma J."/>
        </authorList>
    </citation>
    <scope>NUCLEOTIDE SEQUENCE [LARGE SCALE GENOMIC DNA]</scope>
    <source>
        <strain evidence="2">CGMCC 1.12859</strain>
    </source>
</reference>
<gene>
    <name evidence="1" type="ORF">ACFQMG_11990</name>
</gene>